<comment type="caution">
    <text evidence="1">The sequence shown here is derived from an EMBL/GenBank/DDBJ whole genome shotgun (WGS) entry which is preliminary data.</text>
</comment>
<organism evidence="1 2">
    <name type="scientific">Micromonospora vinacea</name>
    <dbReference type="NCBI Taxonomy" id="709878"/>
    <lineage>
        <taxon>Bacteria</taxon>
        <taxon>Bacillati</taxon>
        <taxon>Actinomycetota</taxon>
        <taxon>Actinomycetes</taxon>
        <taxon>Micromonosporales</taxon>
        <taxon>Micromonosporaceae</taxon>
        <taxon>Micromonospora</taxon>
    </lineage>
</organism>
<dbReference type="Proteomes" id="UP000631791">
    <property type="component" value="Unassembled WGS sequence"/>
</dbReference>
<proteinExistence type="predicted"/>
<keyword evidence="2" id="KW-1185">Reference proteome</keyword>
<reference evidence="1 2" key="1">
    <citation type="submission" date="2020-11" db="EMBL/GenBank/DDBJ databases">
        <title>Sequencing the genomes of 1000 actinobacteria strains.</title>
        <authorList>
            <person name="Klenk H.-P."/>
        </authorList>
    </citation>
    <scope>NUCLEOTIDE SEQUENCE [LARGE SCALE GENOMIC DNA]</scope>
    <source>
        <strain evidence="1 2">DSM 101695</strain>
    </source>
</reference>
<sequence length="54" mass="6061">MRDAAPALVALLQEAEDARRLRSEVSGGDGSSAVCAWNHFENIPTFYNWNNRPR</sequence>
<dbReference type="InterPro" id="IPR049908">
    <property type="entry name" value="AmcA_3a"/>
</dbReference>
<dbReference type="NCBIfam" id="NF041722">
    <property type="entry name" value="phane_AmcA_3a"/>
    <property type="match status" value="1"/>
</dbReference>
<evidence type="ECO:0000313" key="2">
    <source>
        <dbReference type="Proteomes" id="UP000631791"/>
    </source>
</evidence>
<protein>
    <submittedName>
        <fullName evidence="1">Uncharacterized protein with PIN domain</fullName>
    </submittedName>
</protein>
<evidence type="ECO:0000313" key="1">
    <source>
        <dbReference type="EMBL" id="MBG6101623.1"/>
    </source>
</evidence>
<gene>
    <name evidence="1" type="ORF">IW249_002037</name>
</gene>
<dbReference type="EMBL" id="JADOTY010000001">
    <property type="protein sequence ID" value="MBG6101623.1"/>
    <property type="molecule type" value="Genomic_DNA"/>
</dbReference>
<accession>A0ABS0JZ29</accession>
<name>A0ABS0JZ29_9ACTN</name>